<dbReference type="EMBL" id="QKQS01000026">
    <property type="protein sequence ID" value="PZA09773.1"/>
    <property type="molecule type" value="Genomic_DNA"/>
</dbReference>
<dbReference type="AlphaFoldDB" id="A0A323UC22"/>
<feature type="chain" id="PRO_5016396327" description="Cytochrome c domain-containing protein" evidence="1">
    <location>
        <begin position="29"/>
        <end position="158"/>
    </location>
</feature>
<dbReference type="InterPro" id="IPR010980">
    <property type="entry name" value="Cyt_c/b562"/>
</dbReference>
<dbReference type="RefSeq" id="WP_110787882.1">
    <property type="nucleotide sequence ID" value="NZ_QKQS01000026.1"/>
</dbReference>
<protein>
    <recommendedName>
        <fullName evidence="4">Cytochrome c domain-containing protein</fullName>
    </recommendedName>
</protein>
<dbReference type="GO" id="GO:0022900">
    <property type="term" value="P:electron transport chain"/>
    <property type="evidence" value="ECO:0007669"/>
    <property type="project" value="InterPro"/>
</dbReference>
<accession>A0A323UC22</accession>
<comment type="caution">
    <text evidence="2">The sequence shown here is derived from an EMBL/GenBank/DDBJ whole genome shotgun (WGS) entry which is preliminary data.</text>
</comment>
<dbReference type="GO" id="GO:0005506">
    <property type="term" value="F:iron ion binding"/>
    <property type="evidence" value="ECO:0007669"/>
    <property type="project" value="InterPro"/>
</dbReference>
<organism evidence="2 3">
    <name type="scientific">Rhodopseudomonas palustris</name>
    <dbReference type="NCBI Taxonomy" id="1076"/>
    <lineage>
        <taxon>Bacteria</taxon>
        <taxon>Pseudomonadati</taxon>
        <taxon>Pseudomonadota</taxon>
        <taxon>Alphaproteobacteria</taxon>
        <taxon>Hyphomicrobiales</taxon>
        <taxon>Nitrobacteraceae</taxon>
        <taxon>Rhodopseudomonas</taxon>
    </lineage>
</organism>
<evidence type="ECO:0000256" key="1">
    <source>
        <dbReference type="SAM" id="SignalP"/>
    </source>
</evidence>
<dbReference type="GO" id="GO:0020037">
    <property type="term" value="F:heme binding"/>
    <property type="evidence" value="ECO:0007669"/>
    <property type="project" value="InterPro"/>
</dbReference>
<evidence type="ECO:0000313" key="2">
    <source>
        <dbReference type="EMBL" id="PZA09773.1"/>
    </source>
</evidence>
<dbReference type="SUPFAM" id="SSF47175">
    <property type="entry name" value="Cytochromes"/>
    <property type="match status" value="1"/>
</dbReference>
<proteinExistence type="predicted"/>
<name>A0A323UC22_RHOPL</name>
<reference evidence="2 3" key="1">
    <citation type="submission" date="2018-06" db="EMBL/GenBank/DDBJ databases">
        <title>Draft Whole-Genome Sequence of the purple photosynthetic bacterium Rhodospeudomonas palustris XCP.</title>
        <authorList>
            <person name="Rayyan A."/>
            <person name="Meyer T.E."/>
            <person name="Kyndt J.A."/>
        </authorList>
    </citation>
    <scope>NUCLEOTIDE SEQUENCE [LARGE SCALE GENOMIC DNA]</scope>
    <source>
        <strain evidence="2 3">XCP</strain>
    </source>
</reference>
<evidence type="ECO:0008006" key="4">
    <source>
        <dbReference type="Google" id="ProtNLM"/>
    </source>
</evidence>
<dbReference type="GO" id="GO:0009055">
    <property type="term" value="F:electron transfer activity"/>
    <property type="evidence" value="ECO:0007669"/>
    <property type="project" value="InterPro"/>
</dbReference>
<dbReference type="OrthoDB" id="6402114at2"/>
<sequence length="158" mass="16861">MKRFSLAKPAAAIVAAMALIGTISFAVAQQPRGGERPQARLADLMQGAQVGHIKLWFAGKAGNWGLATYQTKQLKTRLEDAAALYQSLPVNDVTTMAKPLDAISAAIAAKDGRQFARAYDELTAGCNSCHQSVKLGFVAIRRPNANPFSDQEFGAGKK</sequence>
<dbReference type="Proteomes" id="UP000248134">
    <property type="component" value="Unassembled WGS sequence"/>
</dbReference>
<evidence type="ECO:0000313" key="3">
    <source>
        <dbReference type="Proteomes" id="UP000248134"/>
    </source>
</evidence>
<feature type="signal peptide" evidence="1">
    <location>
        <begin position="1"/>
        <end position="28"/>
    </location>
</feature>
<gene>
    <name evidence="2" type="ORF">DNX69_20690</name>
</gene>
<keyword evidence="1" id="KW-0732">Signal</keyword>